<sequence length="184" mass="20339">MVLINKAKPAPHKDAVENVIDLGAPKKRRTVRAPYTPSARLYPGPQVPKKKSHSGDPTRNRRSKARQPRPLVPNPRLYQPCPRRGRAPPPPVCPSVPWWPPATVANLDTASGAALRLSECRASGPNTPMSLRNGPFATKGQTKAAQKRHRKSRRPLHDHSHLEPSPDDHAFITAKSIRISQKKS</sequence>
<feature type="region of interest" description="Disordered" evidence="1">
    <location>
        <begin position="1"/>
        <end position="92"/>
    </location>
</feature>
<dbReference type="Proteomes" id="UP000837857">
    <property type="component" value="Chromosome 1"/>
</dbReference>
<feature type="region of interest" description="Disordered" evidence="1">
    <location>
        <begin position="122"/>
        <end position="184"/>
    </location>
</feature>
<feature type="non-terminal residue" evidence="2">
    <location>
        <position position="184"/>
    </location>
</feature>
<evidence type="ECO:0000313" key="2">
    <source>
        <dbReference type="EMBL" id="CAH2034259.1"/>
    </source>
</evidence>
<feature type="compositionally biased region" description="Basic and acidic residues" evidence="1">
    <location>
        <begin position="155"/>
        <end position="170"/>
    </location>
</feature>
<evidence type="ECO:0000313" key="3">
    <source>
        <dbReference type="Proteomes" id="UP000837857"/>
    </source>
</evidence>
<organism evidence="2 3">
    <name type="scientific">Iphiclides podalirius</name>
    <name type="common">scarce swallowtail</name>
    <dbReference type="NCBI Taxonomy" id="110791"/>
    <lineage>
        <taxon>Eukaryota</taxon>
        <taxon>Metazoa</taxon>
        <taxon>Ecdysozoa</taxon>
        <taxon>Arthropoda</taxon>
        <taxon>Hexapoda</taxon>
        <taxon>Insecta</taxon>
        <taxon>Pterygota</taxon>
        <taxon>Neoptera</taxon>
        <taxon>Endopterygota</taxon>
        <taxon>Lepidoptera</taxon>
        <taxon>Glossata</taxon>
        <taxon>Ditrysia</taxon>
        <taxon>Papilionoidea</taxon>
        <taxon>Papilionidae</taxon>
        <taxon>Papilioninae</taxon>
        <taxon>Iphiclides</taxon>
    </lineage>
</organism>
<keyword evidence="3" id="KW-1185">Reference proteome</keyword>
<name>A0ABN8HJ73_9NEOP</name>
<protein>
    <submittedName>
        <fullName evidence="2">Uncharacterized protein</fullName>
    </submittedName>
</protein>
<proteinExistence type="predicted"/>
<reference evidence="2" key="1">
    <citation type="submission" date="2022-03" db="EMBL/GenBank/DDBJ databases">
        <authorList>
            <person name="Martin H S."/>
        </authorList>
    </citation>
    <scope>NUCLEOTIDE SEQUENCE</scope>
</reference>
<evidence type="ECO:0000256" key="1">
    <source>
        <dbReference type="SAM" id="MobiDB-lite"/>
    </source>
</evidence>
<gene>
    <name evidence="2" type="ORF">IPOD504_LOCUS49</name>
</gene>
<accession>A0ABN8HJ73</accession>
<feature type="compositionally biased region" description="Basic residues" evidence="1">
    <location>
        <begin position="145"/>
        <end position="154"/>
    </location>
</feature>
<dbReference type="EMBL" id="OW152813">
    <property type="protein sequence ID" value="CAH2034259.1"/>
    <property type="molecule type" value="Genomic_DNA"/>
</dbReference>